<dbReference type="Proteomes" id="UP000465622">
    <property type="component" value="Chromosome"/>
</dbReference>
<dbReference type="EMBL" id="AP022567">
    <property type="protein sequence ID" value="BBX33409.1"/>
    <property type="molecule type" value="Genomic_DNA"/>
</dbReference>
<dbReference type="Pfam" id="PF13649">
    <property type="entry name" value="Methyltransf_25"/>
    <property type="match status" value="1"/>
</dbReference>
<evidence type="ECO:0000259" key="1">
    <source>
        <dbReference type="Pfam" id="PF13649"/>
    </source>
</evidence>
<dbReference type="PANTHER" id="PTHR43591">
    <property type="entry name" value="METHYLTRANSFERASE"/>
    <property type="match status" value="1"/>
</dbReference>
<accession>A0ABM7HS83</accession>
<dbReference type="RefSeq" id="WP_036430860.1">
    <property type="nucleotide sequence ID" value="NZ_AP022567.1"/>
</dbReference>
<reference evidence="2 3" key="1">
    <citation type="journal article" date="2019" name="Emerg. Microbes Infect.">
        <title>Comprehensive subspecies identification of 175 nontuberculous mycobacteria species based on 7547 genomic profiles.</title>
        <authorList>
            <person name="Matsumoto Y."/>
            <person name="Kinjo T."/>
            <person name="Motooka D."/>
            <person name="Nabeya D."/>
            <person name="Jung N."/>
            <person name="Uechi K."/>
            <person name="Horii T."/>
            <person name="Iida T."/>
            <person name="Fujita J."/>
            <person name="Nakamura S."/>
        </authorList>
    </citation>
    <scope>NUCLEOTIDE SEQUENCE [LARGE SCALE GENOMIC DNA]</scope>
    <source>
        <strain evidence="2 3">JCM 12375</strain>
    </source>
</reference>
<keyword evidence="3" id="KW-1185">Reference proteome</keyword>
<proteinExistence type="predicted"/>
<dbReference type="InterPro" id="IPR041698">
    <property type="entry name" value="Methyltransf_25"/>
</dbReference>
<dbReference type="GO" id="GO:0032259">
    <property type="term" value="P:methylation"/>
    <property type="evidence" value="ECO:0007669"/>
    <property type="project" value="UniProtKB-KW"/>
</dbReference>
<evidence type="ECO:0000313" key="3">
    <source>
        <dbReference type="Proteomes" id="UP000465622"/>
    </source>
</evidence>
<dbReference type="CDD" id="cd02440">
    <property type="entry name" value="AdoMet_MTases"/>
    <property type="match status" value="1"/>
</dbReference>
<dbReference type="GO" id="GO:0008168">
    <property type="term" value="F:methyltransferase activity"/>
    <property type="evidence" value="ECO:0007669"/>
    <property type="project" value="UniProtKB-KW"/>
</dbReference>
<keyword evidence="2" id="KW-0808">Transferase</keyword>
<dbReference type="PANTHER" id="PTHR43591:SF24">
    <property type="entry name" value="2-METHOXY-6-POLYPRENYL-1,4-BENZOQUINOL METHYLASE, MITOCHONDRIAL"/>
    <property type="match status" value="1"/>
</dbReference>
<protein>
    <submittedName>
        <fullName evidence="2">Methyltransferase</fullName>
    </submittedName>
</protein>
<dbReference type="InterPro" id="IPR029063">
    <property type="entry name" value="SAM-dependent_MTases_sf"/>
</dbReference>
<keyword evidence="2" id="KW-0489">Methyltransferase</keyword>
<organism evidence="2 3">
    <name type="scientific">Mycolicibacterium mageritense</name>
    <name type="common">Mycobacterium mageritense</name>
    <dbReference type="NCBI Taxonomy" id="53462"/>
    <lineage>
        <taxon>Bacteria</taxon>
        <taxon>Bacillati</taxon>
        <taxon>Actinomycetota</taxon>
        <taxon>Actinomycetes</taxon>
        <taxon>Mycobacteriales</taxon>
        <taxon>Mycobacteriaceae</taxon>
        <taxon>Mycolicibacterium</taxon>
    </lineage>
</organism>
<sequence>MQSPWLLWLTVYDQYELIATEYAEMFPDDFEARPFDQHFVASFAELVLRSGGDRALDAGCGPGQAAAALARCGLSAEGVDGSPAMVAIARDRYPHLSFRVADMRELPHPAASFAAVSAWYSIIHTPVDVLPALFEEFSRVLADPGWLLLGFQTGAPTLTFDEAFGRKVSMEFLRHDVADVHDALRAAGFTVYTTATRSRLPGLAETADQAFVIARRSPVQAG</sequence>
<dbReference type="Gene3D" id="3.40.50.150">
    <property type="entry name" value="Vaccinia Virus protein VP39"/>
    <property type="match status" value="1"/>
</dbReference>
<dbReference type="SUPFAM" id="SSF53335">
    <property type="entry name" value="S-adenosyl-L-methionine-dependent methyltransferases"/>
    <property type="match status" value="1"/>
</dbReference>
<evidence type="ECO:0000313" key="2">
    <source>
        <dbReference type="EMBL" id="BBX33409.1"/>
    </source>
</evidence>
<name>A0ABM7HS83_MYCME</name>
<feature type="domain" description="Methyltransferase" evidence="1">
    <location>
        <begin position="56"/>
        <end position="145"/>
    </location>
</feature>
<gene>
    <name evidence="2" type="ORF">MMAGJ_26910</name>
</gene>